<accession>A0A5C7Y2Z8</accession>
<reference evidence="1 2" key="1">
    <citation type="submission" date="2018-09" db="EMBL/GenBank/DDBJ databases">
        <title>Metagenome Assembled Genomes from an Advanced Water Purification Facility.</title>
        <authorList>
            <person name="Stamps B.W."/>
            <person name="Spear J.R."/>
        </authorList>
    </citation>
    <scope>NUCLEOTIDE SEQUENCE [LARGE SCALE GENOMIC DNA]</scope>
    <source>
        <strain evidence="1">Bin_29_2</strain>
    </source>
</reference>
<dbReference type="EMBL" id="SSGD01000066">
    <property type="protein sequence ID" value="TXI55584.1"/>
    <property type="molecule type" value="Genomic_DNA"/>
</dbReference>
<evidence type="ECO:0000313" key="2">
    <source>
        <dbReference type="Proteomes" id="UP000321797"/>
    </source>
</evidence>
<name>A0A5C7Y2Z8_9MYCO</name>
<gene>
    <name evidence="1" type="ORF">E6Q54_12330</name>
</gene>
<evidence type="ECO:0000313" key="1">
    <source>
        <dbReference type="EMBL" id="TXI55584.1"/>
    </source>
</evidence>
<sequence length="59" mass="6341">MDDLLRRIDALINPPPEPECGISGHDCSVPMTCYLAGLLAAEAASDLYGWGDAMHWSPP</sequence>
<dbReference type="Proteomes" id="UP000321797">
    <property type="component" value="Unassembled WGS sequence"/>
</dbReference>
<protein>
    <submittedName>
        <fullName evidence="1">Uncharacterized protein</fullName>
    </submittedName>
</protein>
<dbReference type="AlphaFoldDB" id="A0A5C7Y2Z8"/>
<proteinExistence type="predicted"/>
<organism evidence="1 2">
    <name type="scientific">Mycolicibacter arupensis</name>
    <dbReference type="NCBI Taxonomy" id="342002"/>
    <lineage>
        <taxon>Bacteria</taxon>
        <taxon>Bacillati</taxon>
        <taxon>Actinomycetota</taxon>
        <taxon>Actinomycetes</taxon>
        <taxon>Mycobacteriales</taxon>
        <taxon>Mycobacteriaceae</taxon>
        <taxon>Mycolicibacter</taxon>
    </lineage>
</organism>
<dbReference type="RefSeq" id="WP_276761005.1">
    <property type="nucleotide sequence ID" value="NZ_SSGD01000066.1"/>
</dbReference>
<comment type="caution">
    <text evidence="1">The sequence shown here is derived from an EMBL/GenBank/DDBJ whole genome shotgun (WGS) entry which is preliminary data.</text>
</comment>